<feature type="non-terminal residue" evidence="2">
    <location>
        <position position="1"/>
    </location>
</feature>
<evidence type="ECO:0000256" key="1">
    <source>
        <dbReference type="SAM" id="MobiDB-lite"/>
    </source>
</evidence>
<dbReference type="EMBL" id="JAKWBI020000201">
    <property type="protein sequence ID" value="KAJ2899294.1"/>
    <property type="molecule type" value="Genomic_DNA"/>
</dbReference>
<feature type="region of interest" description="Disordered" evidence="1">
    <location>
        <begin position="12"/>
        <end position="31"/>
    </location>
</feature>
<gene>
    <name evidence="2" type="ORF">MKZ38_003284</name>
</gene>
<protein>
    <submittedName>
        <fullName evidence="2">Protein transport protein YOS1</fullName>
    </submittedName>
</protein>
<sequence length="137" mass="15723">RPVPLKLRSRLRASRRRRRAGEDSHVDSERQDVDERFVGPALCYPHALRFQNVGAAKNLFAFHLCGTNPREITPDLGQHIDNILRAHAWMMPMPTPTNIPTNYRLLPHESEFTETPSEHGSFGPKQEVQEAREDKTC</sequence>
<feature type="compositionally biased region" description="Basic and acidic residues" evidence="1">
    <location>
        <begin position="20"/>
        <end position="31"/>
    </location>
</feature>
<name>A0AAD5RPC8_9PEZI</name>
<reference evidence="2" key="1">
    <citation type="submission" date="2022-07" db="EMBL/GenBank/DDBJ databases">
        <title>Draft genome sequence of Zalerion maritima ATCC 34329, a (micro)plastics degrading marine fungus.</title>
        <authorList>
            <person name="Paco A."/>
            <person name="Goncalves M.F.M."/>
            <person name="Rocha-Santos T.A.P."/>
            <person name="Alves A."/>
        </authorList>
    </citation>
    <scope>NUCLEOTIDE SEQUENCE</scope>
    <source>
        <strain evidence="2">ATCC 34329</strain>
    </source>
</reference>
<dbReference type="AlphaFoldDB" id="A0AAD5RPC8"/>
<feature type="region of interest" description="Disordered" evidence="1">
    <location>
        <begin position="110"/>
        <end position="137"/>
    </location>
</feature>
<dbReference type="Proteomes" id="UP001201980">
    <property type="component" value="Unassembled WGS sequence"/>
</dbReference>
<keyword evidence="3" id="KW-1185">Reference proteome</keyword>
<evidence type="ECO:0000313" key="3">
    <source>
        <dbReference type="Proteomes" id="UP001201980"/>
    </source>
</evidence>
<comment type="caution">
    <text evidence="2">The sequence shown here is derived from an EMBL/GenBank/DDBJ whole genome shotgun (WGS) entry which is preliminary data.</text>
</comment>
<feature type="compositionally biased region" description="Basic and acidic residues" evidence="1">
    <location>
        <begin position="127"/>
        <end position="137"/>
    </location>
</feature>
<accession>A0AAD5RPC8</accession>
<proteinExistence type="predicted"/>
<organism evidence="2 3">
    <name type="scientific">Zalerion maritima</name>
    <dbReference type="NCBI Taxonomy" id="339359"/>
    <lineage>
        <taxon>Eukaryota</taxon>
        <taxon>Fungi</taxon>
        <taxon>Dikarya</taxon>
        <taxon>Ascomycota</taxon>
        <taxon>Pezizomycotina</taxon>
        <taxon>Sordariomycetes</taxon>
        <taxon>Lulworthiomycetidae</taxon>
        <taxon>Lulworthiales</taxon>
        <taxon>Lulworthiaceae</taxon>
        <taxon>Zalerion</taxon>
    </lineage>
</organism>
<evidence type="ECO:0000313" key="2">
    <source>
        <dbReference type="EMBL" id="KAJ2899294.1"/>
    </source>
</evidence>